<protein>
    <submittedName>
        <fullName evidence="2">4-amino-4-deoxy-L-arabinose transferase-like glycosyltransferase</fullName>
    </submittedName>
</protein>
<comment type="caution">
    <text evidence="2">The sequence shown here is derived from an EMBL/GenBank/DDBJ whole genome shotgun (WGS) entry which is preliminary data.</text>
</comment>
<keyword evidence="1" id="KW-0812">Transmembrane</keyword>
<feature type="transmembrane region" description="Helical" evidence="1">
    <location>
        <begin position="43"/>
        <end position="60"/>
    </location>
</feature>
<accession>A0ABV2P474</accession>
<name>A0ABV2P474_9MICC</name>
<sequence>MQHSTERKFGNRLMYNNPAAPLAGATAAGMGSGALAMTGAGDLFWFALAAFAMLALGLAVKRIVPVRAQKN</sequence>
<gene>
    <name evidence="2" type="ORF">ABIE37_001331</name>
</gene>
<keyword evidence="3" id="KW-1185">Reference proteome</keyword>
<dbReference type="Proteomes" id="UP001549307">
    <property type="component" value="Unassembled WGS sequence"/>
</dbReference>
<proteinExistence type="predicted"/>
<evidence type="ECO:0000313" key="3">
    <source>
        <dbReference type="Proteomes" id="UP001549307"/>
    </source>
</evidence>
<keyword evidence="1" id="KW-1133">Transmembrane helix</keyword>
<keyword evidence="1" id="KW-0472">Membrane</keyword>
<evidence type="ECO:0000256" key="1">
    <source>
        <dbReference type="SAM" id="Phobius"/>
    </source>
</evidence>
<organism evidence="2 3">
    <name type="scientific">Arthrobacter bambusae</name>
    <dbReference type="NCBI Taxonomy" id="1338426"/>
    <lineage>
        <taxon>Bacteria</taxon>
        <taxon>Bacillati</taxon>
        <taxon>Actinomycetota</taxon>
        <taxon>Actinomycetes</taxon>
        <taxon>Micrococcales</taxon>
        <taxon>Micrococcaceae</taxon>
        <taxon>Arthrobacter</taxon>
    </lineage>
</organism>
<reference evidence="2 3" key="1">
    <citation type="submission" date="2024-06" db="EMBL/GenBank/DDBJ databases">
        <title>Sorghum-associated microbial communities from plants grown in Nebraska, USA.</title>
        <authorList>
            <person name="Schachtman D."/>
        </authorList>
    </citation>
    <scope>NUCLEOTIDE SEQUENCE [LARGE SCALE GENOMIC DNA]</scope>
    <source>
        <strain evidence="2 3">3552</strain>
    </source>
</reference>
<dbReference type="EMBL" id="JBEPSN010000002">
    <property type="protein sequence ID" value="MET4539559.1"/>
    <property type="molecule type" value="Genomic_DNA"/>
</dbReference>
<evidence type="ECO:0000313" key="2">
    <source>
        <dbReference type="EMBL" id="MET4539559.1"/>
    </source>
</evidence>
<feature type="transmembrane region" description="Helical" evidence="1">
    <location>
        <begin position="20"/>
        <end position="37"/>
    </location>
</feature>